<evidence type="ECO:0000259" key="2">
    <source>
        <dbReference type="Pfam" id="PF08385"/>
    </source>
</evidence>
<accession>A0AAV7RE13</accession>
<reference evidence="3" key="1">
    <citation type="journal article" date="2022" name="bioRxiv">
        <title>Sequencing and chromosome-scale assembly of the giantPleurodeles waltlgenome.</title>
        <authorList>
            <person name="Brown T."/>
            <person name="Elewa A."/>
            <person name="Iarovenko S."/>
            <person name="Subramanian E."/>
            <person name="Araus A.J."/>
            <person name="Petzold A."/>
            <person name="Susuki M."/>
            <person name="Suzuki K.-i.T."/>
            <person name="Hayashi T."/>
            <person name="Toyoda A."/>
            <person name="Oliveira C."/>
            <person name="Osipova E."/>
            <person name="Leigh N.D."/>
            <person name="Simon A."/>
            <person name="Yun M.H."/>
        </authorList>
    </citation>
    <scope>NUCLEOTIDE SEQUENCE</scope>
    <source>
        <strain evidence="3">20211129_DDA</strain>
        <tissue evidence="3">Liver</tissue>
    </source>
</reference>
<dbReference type="GO" id="GO:0007018">
    <property type="term" value="P:microtubule-based movement"/>
    <property type="evidence" value="ECO:0007669"/>
    <property type="project" value="InterPro"/>
</dbReference>
<dbReference type="InterPro" id="IPR013594">
    <property type="entry name" value="Dynein_heavy_tail"/>
</dbReference>
<keyword evidence="4" id="KW-1185">Reference proteome</keyword>
<feature type="domain" description="Dynein heavy chain tail" evidence="2">
    <location>
        <begin position="211"/>
        <end position="390"/>
    </location>
</feature>
<dbReference type="EMBL" id="JANPWB010000009">
    <property type="protein sequence ID" value="KAJ1151041.1"/>
    <property type="molecule type" value="Genomic_DNA"/>
</dbReference>
<sequence length="839" mass="95950">MDERHWWIAGRVQETFRIGGEADSPTVLEEFFLLPENLQLINEFLQAAGPQTIFFFSETEDKTQLTKWDLRIKSDLLNCRHLYGWGGGSEKGSHPTILYFMRAETSTDVDPVRMEREIFCGEIKESPVENLKCLLTELFFPVLRAQADWGSCSQESVAHFLSGLDKYVVAIQDVSTMAKSEKQQILKRPTHVISPDFLQQRSAILDSDIVNEHEALVLDWIKTIDQILMEAVDERVLDITTTPLTELDRWHRRHKILGSITEQLRGKECKTVIGLLISAKSRLLKKWKSVDISITDASNATKDRVKYLEALFRHFDAIANENDPSNLISNVLPALFTAIKQMDTISRFFARNGYLGLLLTKVSNQLAQSCREFIRGSLVTPTAEDRLWEKVREHVDDEGELMPHHVAVQDRKMNRDRIRSTAHLGKSTLYERIQACLALHTYFQDALRQLRESLIRSPGMRRYSSSSSISTVPGKAPSPYTTKTSKPYVKLSSSITSSLDHQHDYQGSGVAMTDEDTLMYHMETLCRRLKQFLDVILKLHQFKRLSRQTVGLRKPSREDLMLDADSESESINEFSGQEDHTATDPANAEITVYQAEPFRQALSAGGPLQTLIEEDEAQISQEGPALPTEQYEVERETAEHSSEFELLEMTKDGNYNGDDDDGELQLSVEEKEILANLYDPEDPEEEGSTLSTVIKENLHQMIDTLAQTVDADVLLDIERREHNPFEEGYSEFLVLNQQLERYISVYIQALFLRRMQTNEALSILQRFSAVSHRQGIQPMIGECYVMVFDWFCEELKEIQAAYESFKDDPVVPRNMPPATGAIFWSRQLLSRIEEIMKVC</sequence>
<gene>
    <name evidence="3" type="ORF">NDU88_003828</name>
</gene>
<proteinExistence type="predicted"/>
<dbReference type="InterPro" id="IPR026983">
    <property type="entry name" value="DHC"/>
</dbReference>
<evidence type="ECO:0000313" key="3">
    <source>
        <dbReference type="EMBL" id="KAJ1151041.1"/>
    </source>
</evidence>
<dbReference type="AlphaFoldDB" id="A0AAV7RE13"/>
<dbReference type="GO" id="GO:0051959">
    <property type="term" value="F:dynein light intermediate chain binding"/>
    <property type="evidence" value="ECO:0007669"/>
    <property type="project" value="InterPro"/>
</dbReference>
<evidence type="ECO:0000313" key="4">
    <source>
        <dbReference type="Proteomes" id="UP001066276"/>
    </source>
</evidence>
<dbReference type="GO" id="GO:0045505">
    <property type="term" value="F:dynein intermediate chain binding"/>
    <property type="evidence" value="ECO:0007669"/>
    <property type="project" value="InterPro"/>
</dbReference>
<organism evidence="3 4">
    <name type="scientific">Pleurodeles waltl</name>
    <name type="common">Iberian ribbed newt</name>
    <dbReference type="NCBI Taxonomy" id="8319"/>
    <lineage>
        <taxon>Eukaryota</taxon>
        <taxon>Metazoa</taxon>
        <taxon>Chordata</taxon>
        <taxon>Craniata</taxon>
        <taxon>Vertebrata</taxon>
        <taxon>Euteleostomi</taxon>
        <taxon>Amphibia</taxon>
        <taxon>Batrachia</taxon>
        <taxon>Caudata</taxon>
        <taxon>Salamandroidea</taxon>
        <taxon>Salamandridae</taxon>
        <taxon>Pleurodelinae</taxon>
        <taxon>Pleurodeles</taxon>
    </lineage>
</organism>
<feature type="region of interest" description="Disordered" evidence="1">
    <location>
        <begin position="463"/>
        <end position="485"/>
    </location>
</feature>
<dbReference type="PANTHER" id="PTHR46532:SF13">
    <property type="entry name" value="CYTOPLASMIC DYNEIN 1 HEAVY CHAIN 1"/>
    <property type="match status" value="1"/>
</dbReference>
<dbReference type="GO" id="GO:0005858">
    <property type="term" value="C:axonemal dynein complex"/>
    <property type="evidence" value="ECO:0007669"/>
    <property type="project" value="TreeGrafter"/>
</dbReference>
<comment type="caution">
    <text evidence="3">The sequence shown here is derived from an EMBL/GenBank/DDBJ whole genome shotgun (WGS) entry which is preliminary data.</text>
</comment>
<dbReference type="Pfam" id="PF08385">
    <property type="entry name" value="DHC_N1"/>
    <property type="match status" value="2"/>
</dbReference>
<dbReference type="Proteomes" id="UP001066276">
    <property type="component" value="Chromosome 5"/>
</dbReference>
<protein>
    <recommendedName>
        <fullName evidence="2">Dynein heavy chain tail domain-containing protein</fullName>
    </recommendedName>
</protein>
<name>A0AAV7RE13_PLEWA</name>
<dbReference type="PANTHER" id="PTHR46532">
    <property type="entry name" value="MALE FERTILITY FACTOR KL5"/>
    <property type="match status" value="1"/>
</dbReference>
<feature type="domain" description="Dynein heavy chain tail" evidence="2">
    <location>
        <begin position="514"/>
        <end position="837"/>
    </location>
</feature>
<evidence type="ECO:0000256" key="1">
    <source>
        <dbReference type="SAM" id="MobiDB-lite"/>
    </source>
</evidence>